<evidence type="ECO:0008006" key="3">
    <source>
        <dbReference type="Google" id="ProtNLM"/>
    </source>
</evidence>
<dbReference type="Pfam" id="PF10199">
    <property type="entry name" value="Adaptin_binding"/>
    <property type="match status" value="1"/>
</dbReference>
<keyword evidence="2" id="KW-1185">Reference proteome</keyword>
<dbReference type="AlphaFoldDB" id="A0A6G1HAD1"/>
<dbReference type="Proteomes" id="UP000800041">
    <property type="component" value="Unassembled WGS sequence"/>
</dbReference>
<evidence type="ECO:0000313" key="2">
    <source>
        <dbReference type="Proteomes" id="UP000800041"/>
    </source>
</evidence>
<name>A0A6G1HAD1_9PEZI</name>
<gene>
    <name evidence="1" type="ORF">K402DRAFT_390310</name>
</gene>
<dbReference type="PANTHER" id="PTHR28043:SF1">
    <property type="entry name" value="INCREASED RECOMBINATION CENTERS PROTEIN 6"/>
    <property type="match status" value="1"/>
</dbReference>
<proteinExistence type="predicted"/>
<reference evidence="1" key="1">
    <citation type="journal article" date="2020" name="Stud. Mycol.">
        <title>101 Dothideomycetes genomes: a test case for predicting lifestyles and emergence of pathogens.</title>
        <authorList>
            <person name="Haridas S."/>
            <person name="Albert R."/>
            <person name="Binder M."/>
            <person name="Bloem J."/>
            <person name="Labutti K."/>
            <person name="Salamov A."/>
            <person name="Andreopoulos B."/>
            <person name="Baker S."/>
            <person name="Barry K."/>
            <person name="Bills G."/>
            <person name="Bluhm B."/>
            <person name="Cannon C."/>
            <person name="Castanera R."/>
            <person name="Culley D."/>
            <person name="Daum C."/>
            <person name="Ezra D."/>
            <person name="Gonzalez J."/>
            <person name="Henrissat B."/>
            <person name="Kuo A."/>
            <person name="Liang C."/>
            <person name="Lipzen A."/>
            <person name="Lutzoni F."/>
            <person name="Magnuson J."/>
            <person name="Mondo S."/>
            <person name="Nolan M."/>
            <person name="Ohm R."/>
            <person name="Pangilinan J."/>
            <person name="Park H.-J."/>
            <person name="Ramirez L."/>
            <person name="Alfaro M."/>
            <person name="Sun H."/>
            <person name="Tritt A."/>
            <person name="Yoshinaga Y."/>
            <person name="Zwiers L.-H."/>
            <person name="Turgeon B."/>
            <person name="Goodwin S."/>
            <person name="Spatafora J."/>
            <person name="Crous P."/>
            <person name="Grigoriev I."/>
        </authorList>
    </citation>
    <scope>NUCLEOTIDE SEQUENCE</scope>
    <source>
        <strain evidence="1">CBS 113979</strain>
    </source>
</reference>
<dbReference type="EMBL" id="ML977143">
    <property type="protein sequence ID" value="KAF1989980.1"/>
    <property type="molecule type" value="Genomic_DNA"/>
</dbReference>
<dbReference type="Gene3D" id="3.40.50.11960">
    <property type="match status" value="1"/>
</dbReference>
<dbReference type="GO" id="GO:0030674">
    <property type="term" value="F:protein-macromolecule adaptor activity"/>
    <property type="evidence" value="ECO:0007669"/>
    <property type="project" value="TreeGrafter"/>
</dbReference>
<sequence length="320" mass="36105">MIITHPRRLLVVGAKDAGTLSLINDLTGSAPEQIHDTTAGLIHEWDFHTQYYDARITIWIDEIGSLDSWKDAFKVESAKEVIEALASTIYCFKKPVTEADLNEIKATVKVWNEIIETAIGESWDGENFAVAMPQSTTPYLDRSFEDWEEMFRDFGFEYIDSEMKGTNVYREYTGIERLKESLEVVNWVSDAEADAIVDEDMEYGDPTLELFPALDPFAVEEAEMNNELRDALMDVEHEEWGGSVEHVDSFPPVHNTSNEATEVAINPATDQNPTGETDQVEDLQEMFSKLMAAKEHAANLPEAQRKIVAAKAVQEIMKSM</sequence>
<dbReference type="OrthoDB" id="10261384at2759"/>
<accession>A0A6G1HAD1</accession>
<protein>
    <recommendedName>
        <fullName evidence="3">Increased recombination centers protein 6</fullName>
    </recommendedName>
</protein>
<dbReference type="InterPro" id="IPR034627">
    <property type="entry name" value="Irc6"/>
</dbReference>
<evidence type="ECO:0000313" key="1">
    <source>
        <dbReference type="EMBL" id="KAF1989980.1"/>
    </source>
</evidence>
<dbReference type="PANTHER" id="PTHR28043">
    <property type="entry name" value="INCREASED RECOMBINATION CENTERS PROTEIN 6"/>
    <property type="match status" value="1"/>
</dbReference>
<organism evidence="1 2">
    <name type="scientific">Aulographum hederae CBS 113979</name>
    <dbReference type="NCBI Taxonomy" id="1176131"/>
    <lineage>
        <taxon>Eukaryota</taxon>
        <taxon>Fungi</taxon>
        <taxon>Dikarya</taxon>
        <taxon>Ascomycota</taxon>
        <taxon>Pezizomycotina</taxon>
        <taxon>Dothideomycetes</taxon>
        <taxon>Pleosporomycetidae</taxon>
        <taxon>Aulographales</taxon>
        <taxon>Aulographaceae</taxon>
    </lineage>
</organism>
<dbReference type="GO" id="GO:0016192">
    <property type="term" value="P:vesicle-mediated transport"/>
    <property type="evidence" value="ECO:0007669"/>
    <property type="project" value="InterPro"/>
</dbReference>